<dbReference type="RefSeq" id="WP_168629593.1">
    <property type="nucleotide sequence ID" value="NZ_BONL01000013.1"/>
</dbReference>
<keyword evidence="1" id="KW-0732">Signal</keyword>
<proteinExistence type="predicted"/>
<dbReference type="PROSITE" id="PS51257">
    <property type="entry name" value="PROKAR_LIPOPROTEIN"/>
    <property type="match status" value="1"/>
</dbReference>
<dbReference type="Proteomes" id="UP000581206">
    <property type="component" value="Unassembled WGS sequence"/>
</dbReference>
<protein>
    <submittedName>
        <fullName evidence="2">Uncharacterized protein</fullName>
    </submittedName>
</protein>
<organism evidence="2 3">
    <name type="scientific">Cellulomonas denverensis</name>
    <dbReference type="NCBI Taxonomy" id="264297"/>
    <lineage>
        <taxon>Bacteria</taxon>
        <taxon>Bacillati</taxon>
        <taxon>Actinomycetota</taxon>
        <taxon>Actinomycetes</taxon>
        <taxon>Micrococcales</taxon>
        <taxon>Cellulomonadaceae</taxon>
        <taxon>Cellulomonas</taxon>
    </lineage>
</organism>
<feature type="signal peptide" evidence="1">
    <location>
        <begin position="1"/>
        <end position="22"/>
    </location>
</feature>
<evidence type="ECO:0000313" key="3">
    <source>
        <dbReference type="Proteomes" id="UP000581206"/>
    </source>
</evidence>
<gene>
    <name evidence="2" type="ORF">HGA03_07240</name>
</gene>
<name>A0A7X6KV99_9CELL</name>
<evidence type="ECO:0000313" key="2">
    <source>
        <dbReference type="EMBL" id="NKY22460.1"/>
    </source>
</evidence>
<comment type="caution">
    <text evidence="2">The sequence shown here is derived from an EMBL/GenBank/DDBJ whole genome shotgun (WGS) entry which is preliminary data.</text>
</comment>
<keyword evidence="3" id="KW-1185">Reference proteome</keyword>
<dbReference type="EMBL" id="JAAXOX010000003">
    <property type="protein sequence ID" value="NKY22460.1"/>
    <property type="molecule type" value="Genomic_DNA"/>
</dbReference>
<feature type="chain" id="PRO_5030546827" evidence="1">
    <location>
        <begin position="23"/>
        <end position="151"/>
    </location>
</feature>
<reference evidence="2 3" key="1">
    <citation type="submission" date="2020-04" db="EMBL/GenBank/DDBJ databases">
        <title>MicrobeNet Type strains.</title>
        <authorList>
            <person name="Nicholson A.C."/>
        </authorList>
    </citation>
    <scope>NUCLEOTIDE SEQUENCE [LARGE SCALE GENOMIC DNA]</scope>
    <source>
        <strain evidence="2 3">ATCC BAA-788</strain>
    </source>
</reference>
<sequence length="151" mass="15075">MTGVRGLIAVALALLLGGCAVGEQHRDPAEVAASLSDAGDQAASAVTTVRTAVRLLGEDRITPAVADTTQADSIRVLEQATRTLTTLSPPDAATGQTRDELLAAVQDATTAVVAAGAWITGDPGARTEVPPQVLRDLDAAAGAVAQLAAAA</sequence>
<dbReference type="AlphaFoldDB" id="A0A7X6KV99"/>
<evidence type="ECO:0000256" key="1">
    <source>
        <dbReference type="SAM" id="SignalP"/>
    </source>
</evidence>
<accession>A0A7X6KV99</accession>